<comment type="caution">
    <text evidence="2">The sequence shown here is derived from an EMBL/GenBank/DDBJ whole genome shotgun (WGS) entry which is preliminary data.</text>
</comment>
<name>A0A8B6F514_MYTGA</name>
<protein>
    <recommendedName>
        <fullName evidence="1">UPAR/Ly6 domain-containing protein</fullName>
    </recommendedName>
</protein>
<sequence length="174" mass="19391">MEIFNRKLNMKNIRGSITKSSTMPQVISSSSNLTTKPPTKTAITPSLTTTTIPTKEAVPDICYQITCNNATCKMLNNKVNFTKDVKNCTRNTGYCYVKETVDSAKPKIVMYTAGCVASCTDKATKKTGNITDTFSCCQKNLCNDHVHKSNSVEQLRYHFLLSLYCIVMSFLIGW</sequence>
<dbReference type="CDD" id="cd00117">
    <property type="entry name" value="TFP"/>
    <property type="match status" value="1"/>
</dbReference>
<feature type="domain" description="UPAR/Ly6" evidence="1">
    <location>
        <begin position="71"/>
        <end position="144"/>
    </location>
</feature>
<dbReference type="Pfam" id="PF00021">
    <property type="entry name" value="UPAR_LY6"/>
    <property type="match status" value="1"/>
</dbReference>
<evidence type="ECO:0000313" key="2">
    <source>
        <dbReference type="EMBL" id="VDI43588.1"/>
    </source>
</evidence>
<organism evidence="2 3">
    <name type="scientific">Mytilus galloprovincialis</name>
    <name type="common">Mediterranean mussel</name>
    <dbReference type="NCBI Taxonomy" id="29158"/>
    <lineage>
        <taxon>Eukaryota</taxon>
        <taxon>Metazoa</taxon>
        <taxon>Spiralia</taxon>
        <taxon>Lophotrochozoa</taxon>
        <taxon>Mollusca</taxon>
        <taxon>Bivalvia</taxon>
        <taxon>Autobranchia</taxon>
        <taxon>Pteriomorphia</taxon>
        <taxon>Mytilida</taxon>
        <taxon>Mytiloidea</taxon>
        <taxon>Mytilidae</taxon>
        <taxon>Mytilinae</taxon>
        <taxon>Mytilus</taxon>
    </lineage>
</organism>
<reference evidence="2" key="1">
    <citation type="submission" date="2018-11" db="EMBL/GenBank/DDBJ databases">
        <authorList>
            <person name="Alioto T."/>
            <person name="Alioto T."/>
        </authorList>
    </citation>
    <scope>NUCLEOTIDE SEQUENCE</scope>
</reference>
<dbReference type="Proteomes" id="UP000596742">
    <property type="component" value="Unassembled WGS sequence"/>
</dbReference>
<keyword evidence="3" id="KW-1185">Reference proteome</keyword>
<evidence type="ECO:0000313" key="3">
    <source>
        <dbReference type="Proteomes" id="UP000596742"/>
    </source>
</evidence>
<dbReference type="SUPFAM" id="SSF57302">
    <property type="entry name" value="Snake toxin-like"/>
    <property type="match status" value="1"/>
</dbReference>
<dbReference type="InterPro" id="IPR045860">
    <property type="entry name" value="Snake_toxin-like_sf"/>
</dbReference>
<dbReference type="EMBL" id="UYJE01006160">
    <property type="protein sequence ID" value="VDI43588.1"/>
    <property type="molecule type" value="Genomic_DNA"/>
</dbReference>
<gene>
    <name evidence="2" type="ORF">MGAL_10B083935</name>
</gene>
<evidence type="ECO:0000259" key="1">
    <source>
        <dbReference type="Pfam" id="PF00021"/>
    </source>
</evidence>
<accession>A0A8B6F514</accession>
<dbReference type="AlphaFoldDB" id="A0A8B6F514"/>
<dbReference type="InterPro" id="IPR016054">
    <property type="entry name" value="LY6_UPA_recep-like"/>
</dbReference>
<proteinExistence type="predicted"/>